<dbReference type="PANTHER" id="PTHR36933:SF1">
    <property type="entry name" value="SLL0788 PROTEIN"/>
    <property type="match status" value="1"/>
</dbReference>
<dbReference type="RefSeq" id="WP_166276734.1">
    <property type="nucleotide sequence ID" value="NZ_JAANNP010000001.1"/>
</dbReference>
<feature type="signal peptide" evidence="2">
    <location>
        <begin position="1"/>
        <end position="23"/>
    </location>
</feature>
<evidence type="ECO:0000256" key="1">
    <source>
        <dbReference type="SAM" id="MobiDB-lite"/>
    </source>
</evidence>
<proteinExistence type="predicted"/>
<sequence length="225" mass="23157">MRASGLVALAAAGAAAVVGTVGAAAGSGPSGQAVSSTASAVRAASSSGASAAQPVVQPKPPNSADVAFAQMMIPHHQQAVRMSGLLLAKQGVHDRVVAIAEYIARDQSREAADMGAWLEAWSEPATARHEGHGERAATSTGGASAAASMPGMLTPAQLRRLEAAKAPAATQLFLRQMIEHHLGALQMAQEVVVEGQNVYTRKIAKHILAEQTSENDAMRTLIEEL</sequence>
<dbReference type="InterPro" id="IPR005183">
    <property type="entry name" value="DUF305_CopM-like"/>
</dbReference>
<evidence type="ECO:0000313" key="5">
    <source>
        <dbReference type="Proteomes" id="UP000800981"/>
    </source>
</evidence>
<keyword evidence="5" id="KW-1185">Reference proteome</keyword>
<organism evidence="4 5">
    <name type="scientific">Motilibacter deserti</name>
    <dbReference type="NCBI Taxonomy" id="2714956"/>
    <lineage>
        <taxon>Bacteria</taxon>
        <taxon>Bacillati</taxon>
        <taxon>Actinomycetota</taxon>
        <taxon>Actinomycetes</taxon>
        <taxon>Motilibacterales</taxon>
        <taxon>Motilibacteraceae</taxon>
        <taxon>Motilibacter</taxon>
    </lineage>
</organism>
<name>A0ABX0GNP1_9ACTN</name>
<keyword evidence="2" id="KW-0732">Signal</keyword>
<dbReference type="EMBL" id="JAANNP010000001">
    <property type="protein sequence ID" value="NHC12447.1"/>
    <property type="molecule type" value="Genomic_DNA"/>
</dbReference>
<dbReference type="InterPro" id="IPR012347">
    <property type="entry name" value="Ferritin-like"/>
</dbReference>
<reference evidence="4 5" key="1">
    <citation type="submission" date="2020-03" db="EMBL/GenBank/DDBJ databases">
        <title>Two novel Motilibacter sp.</title>
        <authorList>
            <person name="Liu S."/>
        </authorList>
    </citation>
    <scope>NUCLEOTIDE SEQUENCE [LARGE SCALE GENOMIC DNA]</scope>
    <source>
        <strain evidence="4 5">E257</strain>
    </source>
</reference>
<feature type="chain" id="PRO_5046993341" evidence="2">
    <location>
        <begin position="24"/>
        <end position="225"/>
    </location>
</feature>
<feature type="compositionally biased region" description="Low complexity" evidence="1">
    <location>
        <begin position="136"/>
        <end position="148"/>
    </location>
</feature>
<protein>
    <submittedName>
        <fullName evidence="4">DUF305 domain-containing protein</fullName>
    </submittedName>
</protein>
<evidence type="ECO:0000256" key="2">
    <source>
        <dbReference type="SAM" id="SignalP"/>
    </source>
</evidence>
<feature type="domain" description="DUF305" evidence="3">
    <location>
        <begin position="65"/>
        <end position="221"/>
    </location>
</feature>
<evidence type="ECO:0000313" key="4">
    <source>
        <dbReference type="EMBL" id="NHC12447.1"/>
    </source>
</evidence>
<dbReference type="Proteomes" id="UP000800981">
    <property type="component" value="Unassembled WGS sequence"/>
</dbReference>
<feature type="compositionally biased region" description="Basic and acidic residues" evidence="1">
    <location>
        <begin position="126"/>
        <end position="135"/>
    </location>
</feature>
<dbReference type="Gene3D" id="1.20.1260.10">
    <property type="match status" value="1"/>
</dbReference>
<dbReference type="PANTHER" id="PTHR36933">
    <property type="entry name" value="SLL0788 PROTEIN"/>
    <property type="match status" value="1"/>
</dbReference>
<accession>A0ABX0GNP1</accession>
<gene>
    <name evidence="4" type="ORF">G9H71_01445</name>
</gene>
<feature type="region of interest" description="Disordered" evidence="1">
    <location>
        <begin position="125"/>
        <end position="148"/>
    </location>
</feature>
<evidence type="ECO:0000259" key="3">
    <source>
        <dbReference type="Pfam" id="PF03713"/>
    </source>
</evidence>
<comment type="caution">
    <text evidence="4">The sequence shown here is derived from an EMBL/GenBank/DDBJ whole genome shotgun (WGS) entry which is preliminary data.</text>
</comment>
<dbReference type="Pfam" id="PF03713">
    <property type="entry name" value="DUF305"/>
    <property type="match status" value="1"/>
</dbReference>